<dbReference type="OrthoDB" id="2596940at2759"/>
<feature type="region of interest" description="Disordered" evidence="1">
    <location>
        <begin position="732"/>
        <end position="770"/>
    </location>
</feature>
<keyword evidence="3" id="KW-1185">Reference proteome</keyword>
<dbReference type="VEuPathDB" id="FungiDB:TREMEDRAFT_59534"/>
<feature type="compositionally biased region" description="Low complexity" evidence="1">
    <location>
        <begin position="450"/>
        <end position="471"/>
    </location>
</feature>
<protein>
    <submittedName>
        <fullName evidence="2">Uncharacterized protein</fullName>
    </submittedName>
</protein>
<feature type="compositionally biased region" description="Polar residues" evidence="1">
    <location>
        <begin position="496"/>
        <end position="508"/>
    </location>
</feature>
<dbReference type="EMBL" id="SDIL01000015">
    <property type="protein sequence ID" value="RXK40749.1"/>
    <property type="molecule type" value="Genomic_DNA"/>
</dbReference>
<feature type="compositionally biased region" description="Polar residues" evidence="1">
    <location>
        <begin position="536"/>
        <end position="563"/>
    </location>
</feature>
<feature type="compositionally biased region" description="Basic and acidic residues" evidence="1">
    <location>
        <begin position="583"/>
        <end position="593"/>
    </location>
</feature>
<proteinExistence type="predicted"/>
<dbReference type="Gene3D" id="3.30.420.40">
    <property type="match status" value="1"/>
</dbReference>
<dbReference type="STRING" id="5217.A0A4Q1BRZ4"/>
<evidence type="ECO:0000313" key="3">
    <source>
        <dbReference type="Proteomes" id="UP000289152"/>
    </source>
</evidence>
<gene>
    <name evidence="2" type="ORF">M231_02001</name>
</gene>
<reference evidence="2 3" key="1">
    <citation type="submission" date="2016-06" db="EMBL/GenBank/DDBJ databases">
        <title>Evolution of pathogenesis and genome organization in the Tremellales.</title>
        <authorList>
            <person name="Cuomo C."/>
            <person name="Litvintseva A."/>
            <person name="Heitman J."/>
            <person name="Chen Y."/>
            <person name="Sun S."/>
            <person name="Springer D."/>
            <person name="Dromer F."/>
            <person name="Young S."/>
            <person name="Zeng Q."/>
            <person name="Chapman S."/>
            <person name="Gujja S."/>
            <person name="Saif S."/>
            <person name="Birren B."/>
        </authorList>
    </citation>
    <scope>NUCLEOTIDE SEQUENCE [LARGE SCALE GENOMIC DNA]</scope>
    <source>
        <strain evidence="2 3">ATCC 28783</strain>
    </source>
</reference>
<feature type="compositionally biased region" description="Polar residues" evidence="1">
    <location>
        <begin position="755"/>
        <end position="767"/>
    </location>
</feature>
<evidence type="ECO:0000256" key="1">
    <source>
        <dbReference type="SAM" id="MobiDB-lite"/>
    </source>
</evidence>
<name>A0A4Q1BRZ4_TREME</name>
<dbReference type="AlphaFoldDB" id="A0A4Q1BRZ4"/>
<feature type="compositionally biased region" description="Basic and acidic residues" evidence="1">
    <location>
        <begin position="601"/>
        <end position="610"/>
    </location>
</feature>
<evidence type="ECO:0000313" key="2">
    <source>
        <dbReference type="EMBL" id="RXK40749.1"/>
    </source>
</evidence>
<sequence>MGSELGENEKTGLVLAFGSRGLVGTVWNTKGVCSRQRVEFVMKDGETPGPDAWFIALDTLFDQLSSIQSLTSINFVSGTTPSYPLILRAAYADTLTQLHPSQPLSVYASRFIPNSTILTQGADREVGDEFRLGQIDCGEITPDIPDTKANLPSEEVRRDPMCESGGRKVTPGWFTSGLFTQTSGKAMDRDLILSGLEGSGDDQERGSPGDVVGRSGRYWRERWGLDCDVLIFTPEILASHLSSQAGPEDAFIYFSQKDYLIFRLDPHMTSKVSKTKTIIVPSLESGGDDLVVFPYANGDKMRRSMKDRYCNSKWKQFDQLVNVVLPGGSLGFDNKVFTFPIDEGLVRLENSLPVTEYTDLRANARCVLESEFITFKRFLESCQINLSRVIISGKPAESIALPCVLSDILNLPVYHSLSADPTLGTILTTNSTVDLSSLLQDFIPLDKSSSVHNTTNTSLSTSTSSSQSNPSLILATPTSPTNPRKTVRHGKRESPRSQNHSRSGSITLSVLKEEEEEATPRVRMGEIDLETPPSSPETISGGMSSYIPSTLFNQNTSQFSPEPSSKRKKENMLSSQFVNPKTPEIRKRDKREGNQTSTENRSMEREEENKNALAQMNKQEGVEVDEERWKLRHIANPSWGSLIYNGMLLEFCRLQDQIQRRLINFHPSSPNHLTHQMNPNWKFNSIPIPKSDPNSVPHFNTGFQIDPHTNFDPRLHPIPDLGQAPLSVPYHGSGFGSDPNPDHGHSFDHEHSFGHGQSLNPDSSQRINYGPEINYGYEITYDSERREYRPENTSFRSGGYQHVFGSNRGGENGRNRRNRGSGYISFDQIRGR</sequence>
<feature type="compositionally biased region" description="Basic and acidic residues" evidence="1">
    <location>
        <begin position="740"/>
        <end position="753"/>
    </location>
</feature>
<dbReference type="Proteomes" id="UP000289152">
    <property type="component" value="Unassembled WGS sequence"/>
</dbReference>
<feature type="region of interest" description="Disordered" evidence="1">
    <location>
        <begin position="791"/>
        <end position="832"/>
    </location>
</feature>
<dbReference type="InParanoid" id="A0A4Q1BRZ4"/>
<feature type="region of interest" description="Disordered" evidence="1">
    <location>
        <begin position="450"/>
        <end position="621"/>
    </location>
</feature>
<organism evidence="2 3">
    <name type="scientific">Tremella mesenterica</name>
    <name type="common">Jelly fungus</name>
    <dbReference type="NCBI Taxonomy" id="5217"/>
    <lineage>
        <taxon>Eukaryota</taxon>
        <taxon>Fungi</taxon>
        <taxon>Dikarya</taxon>
        <taxon>Basidiomycota</taxon>
        <taxon>Agaricomycotina</taxon>
        <taxon>Tremellomycetes</taxon>
        <taxon>Tremellales</taxon>
        <taxon>Tremellaceae</taxon>
        <taxon>Tremella</taxon>
    </lineage>
</organism>
<accession>A0A4Q1BRZ4</accession>
<comment type="caution">
    <text evidence="2">The sequence shown here is derived from an EMBL/GenBank/DDBJ whole genome shotgun (WGS) entry which is preliminary data.</text>
</comment>